<evidence type="ECO:0000259" key="2">
    <source>
        <dbReference type="Pfam" id="PF02364"/>
    </source>
</evidence>
<dbReference type="Pfam" id="PF02364">
    <property type="entry name" value="Glucan_synthase"/>
    <property type="match status" value="1"/>
</dbReference>
<dbReference type="OMA" id="SAGFMSY"/>
<keyword evidence="1" id="KW-0812">Transmembrane</keyword>
<dbReference type="GO" id="GO:0005886">
    <property type="term" value="C:plasma membrane"/>
    <property type="evidence" value="ECO:0007669"/>
    <property type="project" value="TreeGrafter"/>
</dbReference>
<keyword evidence="1" id="KW-1133">Transmembrane helix</keyword>
<reference evidence="4" key="1">
    <citation type="journal article" date="2017" name="Nat. Commun.">
        <title>The asparagus genome sheds light on the origin and evolution of a young Y chromosome.</title>
        <authorList>
            <person name="Harkess A."/>
            <person name="Zhou J."/>
            <person name="Xu C."/>
            <person name="Bowers J.E."/>
            <person name="Van der Hulst R."/>
            <person name="Ayyampalayam S."/>
            <person name="Mercati F."/>
            <person name="Riccardi P."/>
            <person name="McKain M.R."/>
            <person name="Kakrana A."/>
            <person name="Tang H."/>
            <person name="Ray J."/>
            <person name="Groenendijk J."/>
            <person name="Arikit S."/>
            <person name="Mathioni S.M."/>
            <person name="Nakano M."/>
            <person name="Shan H."/>
            <person name="Telgmann-Rauber A."/>
            <person name="Kanno A."/>
            <person name="Yue Z."/>
            <person name="Chen H."/>
            <person name="Li W."/>
            <person name="Chen Y."/>
            <person name="Xu X."/>
            <person name="Zhang Y."/>
            <person name="Luo S."/>
            <person name="Chen H."/>
            <person name="Gao J."/>
            <person name="Mao Z."/>
            <person name="Pires J.C."/>
            <person name="Luo M."/>
            <person name="Kudrna D."/>
            <person name="Wing R.A."/>
            <person name="Meyers B.C."/>
            <person name="Yi K."/>
            <person name="Kong H."/>
            <person name="Lavrijsen P."/>
            <person name="Sunseri F."/>
            <person name="Falavigna A."/>
            <person name="Ye Y."/>
            <person name="Leebens-Mack J.H."/>
            <person name="Chen G."/>
        </authorList>
    </citation>
    <scope>NUCLEOTIDE SEQUENCE [LARGE SCALE GENOMIC DNA]</scope>
    <source>
        <strain evidence="4">cv. DH0086</strain>
    </source>
</reference>
<feature type="transmembrane region" description="Helical" evidence="1">
    <location>
        <begin position="81"/>
        <end position="100"/>
    </location>
</feature>
<dbReference type="GO" id="GO:0003843">
    <property type="term" value="F:1,3-beta-D-glucan synthase activity"/>
    <property type="evidence" value="ECO:0007669"/>
    <property type="project" value="InterPro"/>
</dbReference>
<dbReference type="AlphaFoldDB" id="A0A5P1E744"/>
<dbReference type="GO" id="GO:0000148">
    <property type="term" value="C:1,3-beta-D-glucan synthase complex"/>
    <property type="evidence" value="ECO:0007669"/>
    <property type="project" value="InterPro"/>
</dbReference>
<dbReference type="PANTHER" id="PTHR12741">
    <property type="entry name" value="LYST-INTERACTING PROTEIN LIP5 DOPAMINE RESPONSIVE PROTEIN DRG-1"/>
    <property type="match status" value="1"/>
</dbReference>
<evidence type="ECO:0000256" key="1">
    <source>
        <dbReference type="SAM" id="Phobius"/>
    </source>
</evidence>
<accession>A0A5P1E744</accession>
<dbReference type="EMBL" id="CM007389">
    <property type="protein sequence ID" value="ONK58441.1"/>
    <property type="molecule type" value="Genomic_DNA"/>
</dbReference>
<protein>
    <recommendedName>
        <fullName evidence="2">Glycosyl transferase 48 domain-containing protein</fullName>
    </recommendedName>
</protein>
<proteinExistence type="predicted"/>
<name>A0A5P1E744_ASPOF</name>
<evidence type="ECO:0000313" key="3">
    <source>
        <dbReference type="EMBL" id="ONK58441.1"/>
    </source>
</evidence>
<keyword evidence="1" id="KW-0472">Membrane</keyword>
<evidence type="ECO:0000313" key="4">
    <source>
        <dbReference type="Proteomes" id="UP000243459"/>
    </source>
</evidence>
<sequence length="110" mass="12426">MIAWRAIFYLVIYQIKLPSPTILGEGKAETQNHAIIFTRGEGLQTTDMKQDNYLVEAFKLRNLPQEFVGKKNNGLRQPSILGVRVYIFTGSVSSLAWFLSNQETSFVTIG</sequence>
<dbReference type="GO" id="GO:0006075">
    <property type="term" value="P:(1-&gt;3)-beta-D-glucan biosynthetic process"/>
    <property type="evidence" value="ECO:0007669"/>
    <property type="project" value="InterPro"/>
</dbReference>
<feature type="domain" description="Glycosyl transferase 48" evidence="2">
    <location>
        <begin position="12"/>
        <end position="109"/>
    </location>
</feature>
<dbReference type="PANTHER" id="PTHR12741:SF48">
    <property type="entry name" value="1,3-BETA-GLUCAN SYNTHASE COMPONENT FKS1-RELATED"/>
    <property type="match status" value="1"/>
</dbReference>
<organism evidence="3 4">
    <name type="scientific">Asparagus officinalis</name>
    <name type="common">Garden asparagus</name>
    <dbReference type="NCBI Taxonomy" id="4686"/>
    <lineage>
        <taxon>Eukaryota</taxon>
        <taxon>Viridiplantae</taxon>
        <taxon>Streptophyta</taxon>
        <taxon>Embryophyta</taxon>
        <taxon>Tracheophyta</taxon>
        <taxon>Spermatophyta</taxon>
        <taxon>Magnoliopsida</taxon>
        <taxon>Liliopsida</taxon>
        <taxon>Asparagales</taxon>
        <taxon>Asparagaceae</taxon>
        <taxon>Asparagoideae</taxon>
        <taxon>Asparagus</taxon>
    </lineage>
</organism>
<keyword evidence="4" id="KW-1185">Reference proteome</keyword>
<gene>
    <name evidence="3" type="ORF">A4U43_C09F12800</name>
</gene>
<dbReference type="InterPro" id="IPR003440">
    <property type="entry name" value="Glyco_trans_48_dom"/>
</dbReference>
<dbReference type="Gramene" id="ONK58441">
    <property type="protein sequence ID" value="ONK58441"/>
    <property type="gene ID" value="A4U43_C09F12800"/>
</dbReference>
<dbReference type="Proteomes" id="UP000243459">
    <property type="component" value="Chromosome 9"/>
</dbReference>